<evidence type="ECO:0000256" key="1">
    <source>
        <dbReference type="SAM" id="Phobius"/>
    </source>
</evidence>
<name>A0A1Y1KST0_PHOPY</name>
<keyword evidence="1" id="KW-1133">Transmembrane helix</keyword>
<proteinExistence type="predicted"/>
<protein>
    <submittedName>
        <fullName evidence="2">Uncharacterized protein</fullName>
    </submittedName>
</protein>
<accession>A0A1Y1KST0</accession>
<evidence type="ECO:0000313" key="2">
    <source>
        <dbReference type="EMBL" id="JAV61927.1"/>
    </source>
</evidence>
<keyword evidence="1" id="KW-0472">Membrane</keyword>
<sequence length="170" mass="18600">MAIDGTYNKNQAIPAKVDAVLAFENSVLTAKLNVINEHENNTKKINSIIGFECVNTVCSVPGYQGNFSKITISINETSIMTNDLQNQAVQCNQFGNPIIFIASLSCFSFSVAITLTVFMHGYTKLAIKTIPMKDSSDDSSISLIYFGYGNRCIKIGVSERLIDLPNAVFL</sequence>
<organism evidence="2">
    <name type="scientific">Photinus pyralis</name>
    <name type="common">Common eastern firefly</name>
    <name type="synonym">Lampyris pyralis</name>
    <dbReference type="NCBI Taxonomy" id="7054"/>
    <lineage>
        <taxon>Eukaryota</taxon>
        <taxon>Metazoa</taxon>
        <taxon>Ecdysozoa</taxon>
        <taxon>Arthropoda</taxon>
        <taxon>Hexapoda</taxon>
        <taxon>Insecta</taxon>
        <taxon>Pterygota</taxon>
        <taxon>Neoptera</taxon>
        <taxon>Endopterygota</taxon>
        <taxon>Coleoptera</taxon>
        <taxon>Polyphaga</taxon>
        <taxon>Elateriformia</taxon>
        <taxon>Elateroidea</taxon>
        <taxon>Lampyridae</taxon>
        <taxon>Lampyrinae</taxon>
        <taxon>Photinus</taxon>
    </lineage>
</organism>
<keyword evidence="1" id="KW-0812">Transmembrane</keyword>
<dbReference type="EMBL" id="GEZM01081044">
    <property type="protein sequence ID" value="JAV61927.1"/>
    <property type="molecule type" value="Transcribed_RNA"/>
</dbReference>
<dbReference type="AlphaFoldDB" id="A0A1Y1KST0"/>
<feature type="transmembrane region" description="Helical" evidence="1">
    <location>
        <begin position="98"/>
        <end position="118"/>
    </location>
</feature>
<reference evidence="2" key="1">
    <citation type="journal article" date="2016" name="Sci. Rep.">
        <title>Molecular characterization of firefly nuptial gifts: a multi-omics approach sheds light on postcopulatory sexual selection.</title>
        <authorList>
            <person name="Al-Wathiqui N."/>
            <person name="Fallon T.R."/>
            <person name="South A."/>
            <person name="Weng J.K."/>
            <person name="Lewis S.M."/>
        </authorList>
    </citation>
    <scope>NUCLEOTIDE SEQUENCE</scope>
</reference>